<keyword evidence="2" id="KW-1185">Reference proteome</keyword>
<dbReference type="Proteomes" id="UP000184476">
    <property type="component" value="Unassembled WGS sequence"/>
</dbReference>
<proteinExistence type="predicted"/>
<dbReference type="AlphaFoldDB" id="A0A1M4YP32"/>
<dbReference type="EMBL" id="FQVL01000007">
    <property type="protein sequence ID" value="SHF07397.1"/>
    <property type="molecule type" value="Genomic_DNA"/>
</dbReference>
<evidence type="ECO:0000313" key="2">
    <source>
        <dbReference type="Proteomes" id="UP000184476"/>
    </source>
</evidence>
<dbReference type="RefSeq" id="WP_073155073.1">
    <property type="nucleotide sequence ID" value="NZ_FQVL01000007.1"/>
</dbReference>
<protein>
    <recommendedName>
        <fullName evidence="3">Transposase zinc-ribbon domain-containing protein</fullName>
    </recommendedName>
</protein>
<name>A0A1M4YP32_9BACL</name>
<gene>
    <name evidence="1" type="ORF">SAMN05444392_10761</name>
</gene>
<evidence type="ECO:0000313" key="1">
    <source>
        <dbReference type="EMBL" id="SHF07397.1"/>
    </source>
</evidence>
<dbReference type="OrthoDB" id="5405751at2"/>
<reference evidence="1" key="1">
    <citation type="submission" date="2016-11" db="EMBL/GenBank/DDBJ databases">
        <authorList>
            <person name="Jaros S."/>
            <person name="Januszkiewicz K."/>
            <person name="Wedrychowicz H."/>
        </authorList>
    </citation>
    <scope>NUCLEOTIDE SEQUENCE [LARGE SCALE GENOMIC DNA]</scope>
    <source>
        <strain evidence="1">DSM 44666</strain>
    </source>
</reference>
<evidence type="ECO:0008006" key="3">
    <source>
        <dbReference type="Google" id="ProtNLM"/>
    </source>
</evidence>
<accession>A0A1M4YP32</accession>
<dbReference type="STRING" id="112248.SAMN05444392_10761"/>
<organism evidence="1 2">
    <name type="scientific">Seinonella peptonophila</name>
    <dbReference type="NCBI Taxonomy" id="112248"/>
    <lineage>
        <taxon>Bacteria</taxon>
        <taxon>Bacillati</taxon>
        <taxon>Bacillota</taxon>
        <taxon>Bacilli</taxon>
        <taxon>Bacillales</taxon>
        <taxon>Thermoactinomycetaceae</taxon>
        <taxon>Seinonella</taxon>
    </lineage>
</organism>
<sequence>MANSFRSFSGPIHLHGLAMWGSSRPDCPRCNDNDKVIEKDNGEYHCRRCDKDFKEGDEPTSIGFF</sequence>